<evidence type="ECO:0000313" key="2">
    <source>
        <dbReference type="EMBL" id="MXU92575.1"/>
    </source>
</evidence>
<reference evidence="2" key="1">
    <citation type="submission" date="2019-12" db="EMBL/GenBank/DDBJ databases">
        <title>An insight into the sialome of adult female Ixodes ricinus ticks feeding for 6 days.</title>
        <authorList>
            <person name="Perner J."/>
            <person name="Ribeiro J.M.C."/>
        </authorList>
    </citation>
    <scope>NUCLEOTIDE SEQUENCE</scope>
    <source>
        <strain evidence="2">Semi-engorged</strain>
        <tissue evidence="2">Salivary glands</tissue>
    </source>
</reference>
<evidence type="ECO:0000256" key="1">
    <source>
        <dbReference type="SAM" id="SignalP"/>
    </source>
</evidence>
<protein>
    <submittedName>
        <fullName evidence="2">Putative salivary secreted protein</fullName>
    </submittedName>
</protein>
<organism evidence="2">
    <name type="scientific">Ixodes ricinus</name>
    <name type="common">Common tick</name>
    <name type="synonym">Acarus ricinus</name>
    <dbReference type="NCBI Taxonomy" id="34613"/>
    <lineage>
        <taxon>Eukaryota</taxon>
        <taxon>Metazoa</taxon>
        <taxon>Ecdysozoa</taxon>
        <taxon>Arthropoda</taxon>
        <taxon>Chelicerata</taxon>
        <taxon>Arachnida</taxon>
        <taxon>Acari</taxon>
        <taxon>Parasitiformes</taxon>
        <taxon>Ixodida</taxon>
        <taxon>Ixodoidea</taxon>
        <taxon>Ixodidae</taxon>
        <taxon>Ixodinae</taxon>
        <taxon>Ixodes</taxon>
    </lineage>
</organism>
<sequence>MLHVLFVVVLILPVFEAAANFFMFDPHFSCFKIIETAGDLFCQFQGHNSRVGDYSYDCEVECDGNHRVRLPKEVCSKIGEDVSLDKMFSPWETVQGSGKHMCNEEAEEKLNKWKDDSEKSKDSLMTKWCRDYKGK</sequence>
<feature type="chain" id="PRO_5025567728" evidence="1">
    <location>
        <begin position="20"/>
        <end position="135"/>
    </location>
</feature>
<keyword evidence="1" id="KW-0732">Signal</keyword>
<proteinExistence type="predicted"/>
<feature type="signal peptide" evidence="1">
    <location>
        <begin position="1"/>
        <end position="19"/>
    </location>
</feature>
<accession>A0A6B0US93</accession>
<dbReference type="EMBL" id="GIFC01010492">
    <property type="protein sequence ID" value="MXU92575.1"/>
    <property type="molecule type" value="Transcribed_RNA"/>
</dbReference>
<dbReference type="AlphaFoldDB" id="A0A6B0US93"/>
<name>A0A6B0US93_IXORI</name>